<organism evidence="12">
    <name type="scientific">Thrips palmi</name>
    <name type="common">Melon thrips</name>
    <dbReference type="NCBI Taxonomy" id="161013"/>
    <lineage>
        <taxon>Eukaryota</taxon>
        <taxon>Metazoa</taxon>
        <taxon>Ecdysozoa</taxon>
        <taxon>Arthropoda</taxon>
        <taxon>Hexapoda</taxon>
        <taxon>Insecta</taxon>
        <taxon>Pterygota</taxon>
        <taxon>Neoptera</taxon>
        <taxon>Paraneoptera</taxon>
        <taxon>Thysanoptera</taxon>
        <taxon>Terebrantia</taxon>
        <taxon>Thripoidea</taxon>
        <taxon>Thripidae</taxon>
        <taxon>Thrips</taxon>
    </lineage>
</organism>
<protein>
    <submittedName>
        <fullName evidence="12">Diptericin A</fullName>
    </submittedName>
</protein>
<dbReference type="KEGG" id="tpal:117645114"/>
<dbReference type="GO" id="GO:0045087">
    <property type="term" value="P:innate immune response"/>
    <property type="evidence" value="ECO:0007669"/>
    <property type="project" value="UniProtKB-KW"/>
</dbReference>
<dbReference type="GeneID" id="117645114"/>
<dbReference type="GO" id="GO:0042742">
    <property type="term" value="P:defense response to bacterium"/>
    <property type="evidence" value="ECO:0007669"/>
    <property type="project" value="UniProtKB-KW"/>
</dbReference>
<accession>A0A6P8ZMN7</accession>
<comment type="subcellular location">
    <subcellularLocation>
        <location evidence="1">Secreted</location>
    </subcellularLocation>
</comment>
<reference evidence="12" key="1">
    <citation type="submission" date="2025-08" db="UniProtKB">
        <authorList>
            <consortium name="RefSeq"/>
        </authorList>
    </citation>
    <scope>IDENTIFICATION</scope>
    <source>
        <tissue evidence="12">Total insect</tissue>
    </source>
</reference>
<keyword evidence="4" id="KW-0929">Antimicrobial</keyword>
<dbReference type="GO" id="GO:0005576">
    <property type="term" value="C:extracellular region"/>
    <property type="evidence" value="ECO:0007669"/>
    <property type="project" value="UniProtKB-SubCell"/>
</dbReference>
<keyword evidence="6" id="KW-0391">Immunity</keyword>
<proteinExistence type="inferred from homology"/>
<comment type="similarity">
    <text evidence="2">Belongs to the attacin/sarcotoxin-2 family.</text>
</comment>
<dbReference type="InterPro" id="IPR005521">
    <property type="entry name" value="Attacin_C"/>
</dbReference>
<keyword evidence="5" id="KW-0399">Innate immunity</keyword>
<dbReference type="InParanoid" id="A0A6P8ZMN7"/>
<evidence type="ECO:0000256" key="1">
    <source>
        <dbReference type="ARBA" id="ARBA00004613"/>
    </source>
</evidence>
<evidence type="ECO:0000256" key="3">
    <source>
        <dbReference type="ARBA" id="ARBA00022525"/>
    </source>
</evidence>
<keyword evidence="9" id="KW-0732">Signal</keyword>
<feature type="chain" id="PRO_5028085889" evidence="9">
    <location>
        <begin position="19"/>
        <end position="108"/>
    </location>
</feature>
<feature type="region of interest" description="Disordered" evidence="8">
    <location>
        <begin position="20"/>
        <end position="58"/>
    </location>
</feature>
<evidence type="ECO:0000256" key="8">
    <source>
        <dbReference type="SAM" id="MobiDB-lite"/>
    </source>
</evidence>
<evidence type="ECO:0000259" key="10">
    <source>
        <dbReference type="Pfam" id="PF03769"/>
    </source>
</evidence>
<evidence type="ECO:0000256" key="6">
    <source>
        <dbReference type="ARBA" id="ARBA00022859"/>
    </source>
</evidence>
<sequence length="108" mass="11203">MHSVTVALLLCAVCAATASPFQPQGGPGARGSPAPAPRDNQRHGGIGGGIQRDKGVGTSVHVNGHADVWRSRDGSARVHAEGNYGQVVHGPAKGMKDYNGMVTFEKKF</sequence>
<keyword evidence="7" id="KW-0044">Antibiotic</keyword>
<dbReference type="Proteomes" id="UP000515158">
    <property type="component" value="Unplaced"/>
</dbReference>
<dbReference type="FunCoup" id="A0A6P8ZMN7">
    <property type="interactions" value="45"/>
</dbReference>
<evidence type="ECO:0000256" key="4">
    <source>
        <dbReference type="ARBA" id="ARBA00022529"/>
    </source>
</evidence>
<evidence type="ECO:0000256" key="2">
    <source>
        <dbReference type="ARBA" id="ARBA00007550"/>
    </source>
</evidence>
<feature type="signal peptide" evidence="9">
    <location>
        <begin position="1"/>
        <end position="18"/>
    </location>
</feature>
<keyword evidence="3" id="KW-0964">Secreted</keyword>
<dbReference type="RefSeq" id="XP_034240924.1">
    <property type="nucleotide sequence ID" value="XM_034385033.1"/>
</dbReference>
<evidence type="ECO:0000313" key="11">
    <source>
        <dbReference type="Proteomes" id="UP000515158"/>
    </source>
</evidence>
<keyword evidence="11" id="KW-1185">Reference proteome</keyword>
<evidence type="ECO:0000313" key="12">
    <source>
        <dbReference type="RefSeq" id="XP_034240924.1"/>
    </source>
</evidence>
<dbReference type="AlphaFoldDB" id="A0A6P8ZMN7"/>
<dbReference type="Pfam" id="PF03769">
    <property type="entry name" value="Attacin_C"/>
    <property type="match status" value="1"/>
</dbReference>
<evidence type="ECO:0000256" key="5">
    <source>
        <dbReference type="ARBA" id="ARBA00022588"/>
    </source>
</evidence>
<name>A0A6P8ZMN7_THRPL</name>
<evidence type="ECO:0000256" key="7">
    <source>
        <dbReference type="ARBA" id="ARBA00023022"/>
    </source>
</evidence>
<gene>
    <name evidence="12" type="primary">LOC117645114</name>
</gene>
<dbReference type="OrthoDB" id="8117451at2759"/>
<feature type="domain" description="Attacin C-terminal" evidence="10">
    <location>
        <begin position="51"/>
        <end position="108"/>
    </location>
</feature>
<evidence type="ECO:0000256" key="9">
    <source>
        <dbReference type="SAM" id="SignalP"/>
    </source>
</evidence>